<dbReference type="Pfam" id="PF13188">
    <property type="entry name" value="PAS_8"/>
    <property type="match status" value="1"/>
</dbReference>
<dbReference type="KEGG" id="amv:ACMV_18930"/>
<dbReference type="Pfam" id="PF08448">
    <property type="entry name" value="PAS_4"/>
    <property type="match status" value="1"/>
</dbReference>
<dbReference type="InterPro" id="IPR002197">
    <property type="entry name" value="HTH_Fis"/>
</dbReference>
<keyword evidence="2" id="KW-1185">Reference proteome</keyword>
<gene>
    <name evidence="1" type="primary">ppsR</name>
    <name evidence="1" type="ordered locus">ACMV_18930</name>
</gene>
<evidence type="ECO:0000313" key="2">
    <source>
        <dbReference type="Proteomes" id="UP000007100"/>
    </source>
</evidence>
<dbReference type="SMART" id="SM00091">
    <property type="entry name" value="PAS"/>
    <property type="match status" value="2"/>
</dbReference>
<dbReference type="InterPro" id="IPR013656">
    <property type="entry name" value="PAS_4"/>
</dbReference>
<organism evidence="1 2">
    <name type="scientific">Acidiphilium multivorum (strain DSM 11245 / JCM 8867 / NBRC 100883 / AIU 301)</name>
    <dbReference type="NCBI Taxonomy" id="926570"/>
    <lineage>
        <taxon>Bacteria</taxon>
        <taxon>Pseudomonadati</taxon>
        <taxon>Pseudomonadota</taxon>
        <taxon>Alphaproteobacteria</taxon>
        <taxon>Acetobacterales</taxon>
        <taxon>Acidocellaceae</taxon>
        <taxon>Acidiphilium</taxon>
    </lineage>
</organism>
<dbReference type="Gene3D" id="1.20.5.430">
    <property type="match status" value="1"/>
</dbReference>
<dbReference type="RefSeq" id="WP_013640266.1">
    <property type="nucleotide sequence ID" value="NC_015186.1"/>
</dbReference>
<proteinExistence type="predicted"/>
<dbReference type="SUPFAM" id="SSF46689">
    <property type="entry name" value="Homeodomain-like"/>
    <property type="match status" value="1"/>
</dbReference>
<dbReference type="GO" id="GO:0043565">
    <property type="term" value="F:sequence-specific DNA binding"/>
    <property type="evidence" value="ECO:0007669"/>
    <property type="project" value="InterPro"/>
</dbReference>
<dbReference type="OrthoDB" id="5499170at2"/>
<dbReference type="NCBIfam" id="TIGR02040">
    <property type="entry name" value="PpsR-CrtJ"/>
    <property type="match status" value="1"/>
</dbReference>
<dbReference type="InterPro" id="IPR011785">
    <property type="entry name" value="Tscrpt_reg_PpsR-CrtJ"/>
</dbReference>
<dbReference type="Gene3D" id="3.30.450.20">
    <property type="entry name" value="PAS domain"/>
    <property type="match status" value="2"/>
</dbReference>
<accession>F0IZN0</accession>
<evidence type="ECO:0000313" key="1">
    <source>
        <dbReference type="EMBL" id="BAJ81240.1"/>
    </source>
</evidence>
<dbReference type="InterPro" id="IPR009057">
    <property type="entry name" value="Homeodomain-like_sf"/>
</dbReference>
<name>F0IZN0_ACIMA</name>
<dbReference type="PRINTS" id="PR01590">
    <property type="entry name" value="HTHFIS"/>
</dbReference>
<dbReference type="SUPFAM" id="SSF55785">
    <property type="entry name" value="PYP-like sensor domain (PAS domain)"/>
    <property type="match status" value="2"/>
</dbReference>
<dbReference type="AlphaFoldDB" id="F0IZN0"/>
<dbReference type="Gene3D" id="1.10.10.60">
    <property type="entry name" value="Homeodomain-like"/>
    <property type="match status" value="1"/>
</dbReference>
<dbReference type="HOGENOM" id="CLU_562490_0_0_5"/>
<dbReference type="InterPro" id="IPR035965">
    <property type="entry name" value="PAS-like_dom_sf"/>
</dbReference>
<dbReference type="Pfam" id="PF02954">
    <property type="entry name" value="HTH_8"/>
    <property type="match status" value="1"/>
</dbReference>
<dbReference type="EMBL" id="AP012035">
    <property type="protein sequence ID" value="BAJ81240.1"/>
    <property type="molecule type" value="Genomic_DNA"/>
</dbReference>
<protein>
    <submittedName>
        <fullName evidence="1">Putative transcriptional regulatory protein PpsR</fullName>
    </submittedName>
</protein>
<dbReference type="InterPro" id="IPR000014">
    <property type="entry name" value="PAS"/>
</dbReference>
<dbReference type="Proteomes" id="UP000007100">
    <property type="component" value="Chromosome"/>
</dbReference>
<dbReference type="CDD" id="cd00130">
    <property type="entry name" value="PAS"/>
    <property type="match status" value="2"/>
</dbReference>
<reference evidence="1 2" key="1">
    <citation type="submission" date="2010-12" db="EMBL/GenBank/DDBJ databases">
        <title>Whole genome sequence of Acidiphilium multivorum AIU301.</title>
        <authorList>
            <person name="Narita-Yamada S."/>
            <person name="Nakamura S."/>
            <person name="Ito N."/>
            <person name="Takarada H."/>
            <person name="Katano Y."/>
            <person name="Nakazawa H."/>
            <person name="Hosoyama A."/>
            <person name="Yamada R."/>
            <person name="Fujita N."/>
        </authorList>
    </citation>
    <scope>NUCLEOTIDE SEQUENCE [LARGE SCALE GENOMIC DNA]</scope>
    <source>
        <strain evidence="2">DSM 11245 / JCM 8867 / AIU301</strain>
    </source>
</reference>
<sequence>MKAFKSPGKWLVGMSADIVGMVIATMADIALIVDRKGVIRDIAVQNTALAREFAEISDWVGRPWVETVTLESRDKVVAMLSAAGEAPADQALATDRHVNCPGRDGRDVPVLFSAMAIGEKGSIVAFGRDLRTIATLQQRLIDVQQSLERDFSRLRHVETRYRILFQQSSEPMLVLDGATQRVVEANPAAQQMFRRQGKLVGRAFADVVEPGSRATLERLLGGVSRTGRADDTPIGLLGQKEPVGLSAFVIRQGSGLNFLIRLSPVKLPDRQDVLPAGKANLLKLIDNAPDGFVVAGHDGRVIAANAAFAEMVQAASPEQVVGLSLDQWLGRPGVDLPVVTANLRQNGSVRLYPTTLRDEFGAEIDVEISAVSLVSDGKPCFGFAIRNVAGRATSELMRPAAARTVPRSLEQISELIGRVSLKDIVRETTDVIERLSIEAALDITGDNRASAAEMLGLSRQSLYVKLRRYGMMDAAPASPG</sequence>